<comment type="similarity">
    <text evidence="2">Belongs to the ustYa family.</text>
</comment>
<evidence type="ECO:0008006" key="5">
    <source>
        <dbReference type="Google" id="ProtNLM"/>
    </source>
</evidence>
<dbReference type="Proteomes" id="UP001215280">
    <property type="component" value="Unassembled WGS sequence"/>
</dbReference>
<dbReference type="EMBL" id="JARJLG010000070">
    <property type="protein sequence ID" value="KAJ7753628.1"/>
    <property type="molecule type" value="Genomic_DNA"/>
</dbReference>
<dbReference type="InterPro" id="IPR021765">
    <property type="entry name" value="UstYa-like"/>
</dbReference>
<keyword evidence="4" id="KW-1185">Reference proteome</keyword>
<name>A0AAD7J3G2_9AGAR</name>
<reference evidence="3" key="1">
    <citation type="submission" date="2023-03" db="EMBL/GenBank/DDBJ databases">
        <title>Massive genome expansion in bonnet fungi (Mycena s.s.) driven by repeated elements and novel gene families across ecological guilds.</title>
        <authorList>
            <consortium name="Lawrence Berkeley National Laboratory"/>
            <person name="Harder C.B."/>
            <person name="Miyauchi S."/>
            <person name="Viragh M."/>
            <person name="Kuo A."/>
            <person name="Thoen E."/>
            <person name="Andreopoulos B."/>
            <person name="Lu D."/>
            <person name="Skrede I."/>
            <person name="Drula E."/>
            <person name="Henrissat B."/>
            <person name="Morin E."/>
            <person name="Kohler A."/>
            <person name="Barry K."/>
            <person name="LaButti K."/>
            <person name="Morin E."/>
            <person name="Salamov A."/>
            <person name="Lipzen A."/>
            <person name="Mereny Z."/>
            <person name="Hegedus B."/>
            <person name="Baldrian P."/>
            <person name="Stursova M."/>
            <person name="Weitz H."/>
            <person name="Taylor A."/>
            <person name="Grigoriev I.V."/>
            <person name="Nagy L.G."/>
            <person name="Martin F."/>
            <person name="Kauserud H."/>
        </authorList>
    </citation>
    <scope>NUCLEOTIDE SEQUENCE</scope>
    <source>
        <strain evidence="3">CBHHK188m</strain>
    </source>
</reference>
<dbReference type="GO" id="GO:0043386">
    <property type="term" value="P:mycotoxin biosynthetic process"/>
    <property type="evidence" value="ECO:0007669"/>
    <property type="project" value="InterPro"/>
</dbReference>
<comment type="pathway">
    <text evidence="1">Mycotoxin biosynthesis.</text>
</comment>
<gene>
    <name evidence="3" type="ORF">DFH07DRAFT_774029</name>
</gene>
<evidence type="ECO:0000313" key="3">
    <source>
        <dbReference type="EMBL" id="KAJ7753628.1"/>
    </source>
</evidence>
<accession>A0AAD7J3G2</accession>
<dbReference type="PANTHER" id="PTHR33365">
    <property type="entry name" value="YALI0B05434P"/>
    <property type="match status" value="1"/>
</dbReference>
<sequence>MQSTFLKFASIIAALALVFLNACLLLGQVWPRLMDVDQKTDLPNYSYMGADYPLEYPIGLLDPVAMTLHESVHFALNASDSVAADEWVLYSSIPKGIGRTRLGPSQRVFVLTVSHQMHCLRRIHIALLNRGDPLADPRHVHHCLNYLRQTLLCEAADTLERGDFMERDYELERISDTLVCRDWERAFEILDGKYEEWLTWRNTWT</sequence>
<dbReference type="AlphaFoldDB" id="A0AAD7J3G2"/>
<protein>
    <recommendedName>
        <fullName evidence="5">Oxidase ustYa</fullName>
    </recommendedName>
</protein>
<evidence type="ECO:0000256" key="2">
    <source>
        <dbReference type="ARBA" id="ARBA00035112"/>
    </source>
</evidence>
<proteinExistence type="inferred from homology"/>
<dbReference type="Pfam" id="PF11807">
    <property type="entry name" value="UstYa"/>
    <property type="match status" value="1"/>
</dbReference>
<comment type="caution">
    <text evidence="3">The sequence shown here is derived from an EMBL/GenBank/DDBJ whole genome shotgun (WGS) entry which is preliminary data.</text>
</comment>
<dbReference type="PANTHER" id="PTHR33365:SF4">
    <property type="entry name" value="CYCLOCHLOROTINE BIOSYNTHESIS PROTEIN O"/>
    <property type="match status" value="1"/>
</dbReference>
<evidence type="ECO:0000256" key="1">
    <source>
        <dbReference type="ARBA" id="ARBA00004685"/>
    </source>
</evidence>
<organism evidence="3 4">
    <name type="scientific">Mycena maculata</name>
    <dbReference type="NCBI Taxonomy" id="230809"/>
    <lineage>
        <taxon>Eukaryota</taxon>
        <taxon>Fungi</taxon>
        <taxon>Dikarya</taxon>
        <taxon>Basidiomycota</taxon>
        <taxon>Agaricomycotina</taxon>
        <taxon>Agaricomycetes</taxon>
        <taxon>Agaricomycetidae</taxon>
        <taxon>Agaricales</taxon>
        <taxon>Marasmiineae</taxon>
        <taxon>Mycenaceae</taxon>
        <taxon>Mycena</taxon>
    </lineage>
</organism>
<evidence type="ECO:0000313" key="4">
    <source>
        <dbReference type="Proteomes" id="UP001215280"/>
    </source>
</evidence>